<protein>
    <recommendedName>
        <fullName evidence="2">Phosphatidic acid phosphatase type 2/haloperoxidase domain-containing protein</fullName>
    </recommendedName>
</protein>
<dbReference type="InterPro" id="IPR036938">
    <property type="entry name" value="PAP2/HPO_sf"/>
</dbReference>
<keyword evidence="1" id="KW-1133">Transmembrane helix</keyword>
<dbReference type="SUPFAM" id="SSF48317">
    <property type="entry name" value="Acid phosphatase/Vanadium-dependent haloperoxidase"/>
    <property type="match status" value="1"/>
</dbReference>
<dbReference type="SMART" id="SM00014">
    <property type="entry name" value="acidPPc"/>
    <property type="match status" value="1"/>
</dbReference>
<feature type="transmembrane region" description="Helical" evidence="1">
    <location>
        <begin position="113"/>
        <end position="131"/>
    </location>
</feature>
<proteinExistence type="predicted"/>
<sequence>MMQDFIYTIINLDQKLFLAINSMVGTSSIIDSSARIVASDYLVPVFLSLMLIFLWYKESSILRKFKTRLAVLNSIFTLLGACLIVFILNQILFRERPFNLIEANLIFYAPTDSSFPSNSVAAVVGLSIPVFKTYRKIGCLMLSSSLCLAFCRIYVGIHFPGDVLGGIIVSLVSFLLATLLINNLPKQLNLSLLVLEEWKWLKIFRL</sequence>
<organism evidence="3">
    <name type="scientific">marine metagenome</name>
    <dbReference type="NCBI Taxonomy" id="408172"/>
    <lineage>
        <taxon>unclassified sequences</taxon>
        <taxon>metagenomes</taxon>
        <taxon>ecological metagenomes</taxon>
    </lineage>
</organism>
<feature type="transmembrane region" description="Helical" evidence="1">
    <location>
        <begin position="69"/>
        <end position="93"/>
    </location>
</feature>
<accession>A0A383AD45</accession>
<feature type="transmembrane region" description="Helical" evidence="1">
    <location>
        <begin position="163"/>
        <end position="181"/>
    </location>
</feature>
<dbReference type="AlphaFoldDB" id="A0A383AD45"/>
<evidence type="ECO:0000313" key="3">
    <source>
        <dbReference type="EMBL" id="SVE05105.1"/>
    </source>
</evidence>
<feature type="transmembrane region" description="Helical" evidence="1">
    <location>
        <begin position="41"/>
        <end position="57"/>
    </location>
</feature>
<keyword evidence="1" id="KW-0812">Transmembrane</keyword>
<evidence type="ECO:0000256" key="1">
    <source>
        <dbReference type="SAM" id="Phobius"/>
    </source>
</evidence>
<feature type="transmembrane region" description="Helical" evidence="1">
    <location>
        <begin position="138"/>
        <end position="157"/>
    </location>
</feature>
<gene>
    <name evidence="3" type="ORF">METZ01_LOCUS457959</name>
</gene>
<dbReference type="Gene3D" id="1.20.144.10">
    <property type="entry name" value="Phosphatidic acid phosphatase type 2/haloperoxidase"/>
    <property type="match status" value="1"/>
</dbReference>
<dbReference type="Pfam" id="PF01569">
    <property type="entry name" value="PAP2"/>
    <property type="match status" value="1"/>
</dbReference>
<keyword evidence="1" id="KW-0472">Membrane</keyword>
<dbReference type="InterPro" id="IPR000326">
    <property type="entry name" value="PAP2/HPO"/>
</dbReference>
<dbReference type="EMBL" id="UINC01190783">
    <property type="protein sequence ID" value="SVE05105.1"/>
    <property type="molecule type" value="Genomic_DNA"/>
</dbReference>
<name>A0A383AD45_9ZZZZ</name>
<evidence type="ECO:0000259" key="2">
    <source>
        <dbReference type="SMART" id="SM00014"/>
    </source>
</evidence>
<feature type="domain" description="Phosphatidic acid phosphatase type 2/haloperoxidase" evidence="2">
    <location>
        <begin position="71"/>
        <end position="178"/>
    </location>
</feature>
<reference evidence="3" key="1">
    <citation type="submission" date="2018-05" db="EMBL/GenBank/DDBJ databases">
        <authorList>
            <person name="Lanie J.A."/>
            <person name="Ng W.-L."/>
            <person name="Kazmierczak K.M."/>
            <person name="Andrzejewski T.M."/>
            <person name="Davidsen T.M."/>
            <person name="Wayne K.J."/>
            <person name="Tettelin H."/>
            <person name="Glass J.I."/>
            <person name="Rusch D."/>
            <person name="Podicherti R."/>
            <person name="Tsui H.-C.T."/>
            <person name="Winkler M.E."/>
        </authorList>
    </citation>
    <scope>NUCLEOTIDE SEQUENCE</scope>
</reference>